<dbReference type="AlphaFoldDB" id="A0A8T4KW67"/>
<dbReference type="PANTHER" id="PTHR30411:SF1">
    <property type="entry name" value="CYTOPLASMIC PROTEIN"/>
    <property type="match status" value="1"/>
</dbReference>
<evidence type="ECO:0000259" key="1">
    <source>
        <dbReference type="Pfam" id="PF04073"/>
    </source>
</evidence>
<comment type="caution">
    <text evidence="2">The sequence shown here is derived from an EMBL/GenBank/DDBJ whole genome shotgun (WGS) entry which is preliminary data.</text>
</comment>
<dbReference type="SUPFAM" id="SSF55826">
    <property type="entry name" value="YbaK/ProRS associated domain"/>
    <property type="match status" value="1"/>
</dbReference>
<evidence type="ECO:0000313" key="2">
    <source>
        <dbReference type="EMBL" id="MBS3057140.1"/>
    </source>
</evidence>
<dbReference type="InterPro" id="IPR007214">
    <property type="entry name" value="YbaK/aa-tRNA-synth-assoc-dom"/>
</dbReference>
<evidence type="ECO:0000313" key="3">
    <source>
        <dbReference type="Proteomes" id="UP000677687"/>
    </source>
</evidence>
<dbReference type="InterPro" id="IPR036754">
    <property type="entry name" value="YbaK/aa-tRNA-synt-asso_dom_sf"/>
</dbReference>
<dbReference type="Gene3D" id="3.90.960.10">
    <property type="entry name" value="YbaK/aminoacyl-tRNA synthetase-associated domain"/>
    <property type="match status" value="1"/>
</dbReference>
<name>A0A8T4KW67_9ARCH</name>
<reference evidence="2" key="2">
    <citation type="submission" date="2021-05" db="EMBL/GenBank/DDBJ databases">
        <title>Protein family content uncovers lineage relationships and bacterial pathway maintenance mechanisms in DPANN archaea.</title>
        <authorList>
            <person name="Castelle C.J."/>
            <person name="Meheust R."/>
            <person name="Jaffe A.L."/>
            <person name="Seitz K."/>
            <person name="Gong X."/>
            <person name="Baker B.J."/>
            <person name="Banfield J.F."/>
        </authorList>
    </citation>
    <scope>NUCLEOTIDE SEQUENCE</scope>
    <source>
        <strain evidence="2">RIFCSPHIGHO2_01_FULL_AR10_44_11</strain>
    </source>
</reference>
<gene>
    <name evidence="2" type="ORF">J4415_00760</name>
</gene>
<dbReference type="Pfam" id="PF04073">
    <property type="entry name" value="tRNA_edit"/>
    <property type="match status" value="1"/>
</dbReference>
<feature type="domain" description="YbaK/aminoacyl-tRNA synthetase-associated" evidence="1">
    <location>
        <begin position="21"/>
        <end position="137"/>
    </location>
</feature>
<dbReference type="Proteomes" id="UP000677687">
    <property type="component" value="Unassembled WGS sequence"/>
</dbReference>
<reference evidence="2" key="1">
    <citation type="submission" date="2021-03" db="EMBL/GenBank/DDBJ databases">
        <authorList>
            <person name="Jaffe A."/>
        </authorList>
    </citation>
    <scope>NUCLEOTIDE SEQUENCE</scope>
    <source>
        <strain evidence="2">RIFCSPHIGHO2_01_FULL_AR10_44_11</strain>
    </source>
</reference>
<dbReference type="PANTHER" id="PTHR30411">
    <property type="entry name" value="CYTOPLASMIC PROTEIN"/>
    <property type="match status" value="1"/>
</dbReference>
<accession>A0A8T4KW67</accession>
<dbReference type="CDD" id="cd04332">
    <property type="entry name" value="YbaK_like"/>
    <property type="match status" value="1"/>
</dbReference>
<organism evidence="2 3">
    <name type="scientific">Candidatus Iainarchaeum sp</name>
    <dbReference type="NCBI Taxonomy" id="3101447"/>
    <lineage>
        <taxon>Archaea</taxon>
        <taxon>Candidatus Iainarchaeota</taxon>
        <taxon>Candidatus Iainarchaeia</taxon>
        <taxon>Candidatus Iainarchaeales</taxon>
        <taxon>Candidatus Iainarchaeaceae</taxon>
        <taxon>Candidatus Iainarchaeum</taxon>
    </lineage>
</organism>
<dbReference type="GO" id="GO:0002161">
    <property type="term" value="F:aminoacyl-tRNA deacylase activity"/>
    <property type="evidence" value="ECO:0007669"/>
    <property type="project" value="InterPro"/>
</dbReference>
<sequence length="150" mass="16180">MLEDFIETNNVKAEIINCAREVQSAKDVMDLLKVPPEKIAKTVLFIDSNTNPVLIIQSGNKRVSEKKVCALLNVASMRLASAGETLEITGYEIGGIPPISIYAVKTIMDSSVAAQSEVITGGGDKLHLMRISPKAIQENVEGIIIEDVAE</sequence>
<dbReference type="EMBL" id="JAGVWD010000009">
    <property type="protein sequence ID" value="MBS3057140.1"/>
    <property type="molecule type" value="Genomic_DNA"/>
</dbReference>
<protein>
    <submittedName>
        <fullName evidence="2">YbaK/EbsC family protein</fullName>
    </submittedName>
</protein>
<proteinExistence type="predicted"/>